<evidence type="ECO:0000313" key="8">
    <source>
        <dbReference type="EMBL" id="SDO22342.1"/>
    </source>
</evidence>
<comment type="caution">
    <text evidence="8">The sequence shown here is derived from an EMBL/GenBank/DDBJ whole genome shotgun (WGS) entry which is preliminary data.</text>
</comment>
<protein>
    <submittedName>
        <fullName evidence="8">Uncharacterized membrane protein</fullName>
    </submittedName>
</protein>
<dbReference type="Proteomes" id="UP000198646">
    <property type="component" value="Unassembled WGS sequence"/>
</dbReference>
<feature type="transmembrane region" description="Helical" evidence="6">
    <location>
        <begin position="55"/>
        <end position="77"/>
    </location>
</feature>
<feature type="domain" description="EamA" evidence="7">
    <location>
        <begin position="26"/>
        <end position="159"/>
    </location>
</feature>
<evidence type="ECO:0000259" key="7">
    <source>
        <dbReference type="Pfam" id="PF00892"/>
    </source>
</evidence>
<keyword evidence="3 6" id="KW-0812">Transmembrane</keyword>
<dbReference type="InterPro" id="IPR000620">
    <property type="entry name" value="EamA_dom"/>
</dbReference>
<organism evidence="8 9">
    <name type="scientific">Sulfitobacter litoralis</name>
    <dbReference type="NCBI Taxonomy" id="335975"/>
    <lineage>
        <taxon>Bacteria</taxon>
        <taxon>Pseudomonadati</taxon>
        <taxon>Pseudomonadota</taxon>
        <taxon>Alphaproteobacteria</taxon>
        <taxon>Rhodobacterales</taxon>
        <taxon>Roseobacteraceae</taxon>
        <taxon>Sulfitobacter</taxon>
    </lineage>
</organism>
<keyword evidence="5 6" id="KW-0472">Membrane</keyword>
<keyword evidence="4 6" id="KW-1133">Transmembrane helix</keyword>
<sequence>MRLLLSGNYGSLRPLENLKGPLMDIRAILMGLAFAVMWSSAFTSARIIVADASPLMALSARYLISGLIGVGVALALGQTWRLTRAQWRATIIFGVLQNAVYLGMNFVAMQTVQASLAAIIASTMPLLVGLATWLFLGEKLKPLGIAGLIAGVIGVAIIMGARISGGVDLTGLLLCGVGVVALSAATLLVRGATSGGNFLMVVGLQMLVGCVALSIATLLFETPHISPSWPLALAFLYTCLVPGLLATVVWFWLVNRIGATRAATFHFLNPFFGVAIAWLLLGEPLGVQDIIGVAVIALGILAVQVSRQRRA</sequence>
<dbReference type="InterPro" id="IPR037185">
    <property type="entry name" value="EmrE-like"/>
</dbReference>
<evidence type="ECO:0000313" key="9">
    <source>
        <dbReference type="Proteomes" id="UP000198646"/>
    </source>
</evidence>
<feature type="transmembrane region" description="Helical" evidence="6">
    <location>
        <begin position="232"/>
        <end position="253"/>
    </location>
</feature>
<feature type="domain" description="EamA" evidence="7">
    <location>
        <begin position="170"/>
        <end position="302"/>
    </location>
</feature>
<comment type="similarity">
    <text evidence="2">Belongs to the EamA transporter family.</text>
</comment>
<dbReference type="EMBL" id="FNJD01000001">
    <property type="protein sequence ID" value="SDO22342.1"/>
    <property type="molecule type" value="Genomic_DNA"/>
</dbReference>
<feature type="transmembrane region" description="Helical" evidence="6">
    <location>
        <begin position="169"/>
        <end position="189"/>
    </location>
</feature>
<feature type="transmembrane region" description="Helical" evidence="6">
    <location>
        <begin position="114"/>
        <end position="136"/>
    </location>
</feature>
<feature type="transmembrane region" description="Helical" evidence="6">
    <location>
        <begin position="27"/>
        <end position="49"/>
    </location>
</feature>
<keyword evidence="9" id="KW-1185">Reference proteome</keyword>
<feature type="transmembrane region" description="Helical" evidence="6">
    <location>
        <begin position="265"/>
        <end position="281"/>
    </location>
</feature>
<evidence type="ECO:0000256" key="1">
    <source>
        <dbReference type="ARBA" id="ARBA00004141"/>
    </source>
</evidence>
<evidence type="ECO:0000256" key="5">
    <source>
        <dbReference type="ARBA" id="ARBA00023136"/>
    </source>
</evidence>
<gene>
    <name evidence="8" type="ORF">SAMN04488512_101344</name>
</gene>
<dbReference type="SUPFAM" id="SSF103481">
    <property type="entry name" value="Multidrug resistance efflux transporter EmrE"/>
    <property type="match status" value="2"/>
</dbReference>
<dbReference type="PANTHER" id="PTHR32322">
    <property type="entry name" value="INNER MEMBRANE TRANSPORTER"/>
    <property type="match status" value="1"/>
</dbReference>
<feature type="transmembrane region" description="Helical" evidence="6">
    <location>
        <begin position="198"/>
        <end position="220"/>
    </location>
</feature>
<feature type="transmembrane region" description="Helical" evidence="6">
    <location>
        <begin position="143"/>
        <end position="163"/>
    </location>
</feature>
<comment type="subcellular location">
    <subcellularLocation>
        <location evidence="1">Membrane</location>
        <topology evidence="1">Multi-pass membrane protein</topology>
    </subcellularLocation>
</comment>
<dbReference type="PANTHER" id="PTHR32322:SF2">
    <property type="entry name" value="EAMA DOMAIN-CONTAINING PROTEIN"/>
    <property type="match status" value="1"/>
</dbReference>
<evidence type="ECO:0000256" key="3">
    <source>
        <dbReference type="ARBA" id="ARBA00022692"/>
    </source>
</evidence>
<name>A0ABY0RKL0_9RHOB</name>
<evidence type="ECO:0000256" key="2">
    <source>
        <dbReference type="ARBA" id="ARBA00007362"/>
    </source>
</evidence>
<proteinExistence type="inferred from homology"/>
<feature type="transmembrane region" description="Helical" evidence="6">
    <location>
        <begin position="287"/>
        <end position="305"/>
    </location>
</feature>
<accession>A0ABY0RKL0</accession>
<evidence type="ECO:0000256" key="6">
    <source>
        <dbReference type="SAM" id="Phobius"/>
    </source>
</evidence>
<evidence type="ECO:0000256" key="4">
    <source>
        <dbReference type="ARBA" id="ARBA00022989"/>
    </source>
</evidence>
<dbReference type="InterPro" id="IPR050638">
    <property type="entry name" value="AA-Vitamin_Transporters"/>
</dbReference>
<feature type="transmembrane region" description="Helical" evidence="6">
    <location>
        <begin position="89"/>
        <end position="108"/>
    </location>
</feature>
<reference evidence="8 9" key="1">
    <citation type="submission" date="2016-10" db="EMBL/GenBank/DDBJ databases">
        <authorList>
            <person name="Varghese N."/>
            <person name="Submissions S."/>
        </authorList>
    </citation>
    <scope>NUCLEOTIDE SEQUENCE [LARGE SCALE GENOMIC DNA]</scope>
    <source>
        <strain evidence="8 9">DSM 17584</strain>
    </source>
</reference>
<dbReference type="Pfam" id="PF00892">
    <property type="entry name" value="EamA"/>
    <property type="match status" value="2"/>
</dbReference>